<protein>
    <submittedName>
        <fullName evidence="1">Uncharacterized protein</fullName>
    </submittedName>
</protein>
<comment type="caution">
    <text evidence="1">The sequence shown here is derived from an EMBL/GenBank/DDBJ whole genome shotgun (WGS) entry which is preliminary data.</text>
</comment>
<gene>
    <name evidence="1" type="ORF">LCOR_04876.1</name>
</gene>
<dbReference type="VEuPathDB" id="FungiDB:LCOR_04876.1"/>
<reference evidence="1" key="1">
    <citation type="submission" date="2013-08" db="EMBL/GenBank/DDBJ databases">
        <title>Gene expansion shapes genome architecture in the human pathogen Lichtheimia corymbifera: an evolutionary genomics analysis in the ancient terrestrial Mucorales (Mucoromycotina).</title>
        <authorList>
            <person name="Schwartze V.U."/>
            <person name="Winter S."/>
            <person name="Shelest E."/>
            <person name="Marcet-Houben M."/>
            <person name="Horn F."/>
            <person name="Wehner S."/>
            <person name="Hoffmann K."/>
            <person name="Riege K."/>
            <person name="Sammeth M."/>
            <person name="Nowrousian M."/>
            <person name="Valiante V."/>
            <person name="Linde J."/>
            <person name="Jacobsen I.D."/>
            <person name="Marz M."/>
            <person name="Brakhage A.A."/>
            <person name="Gabaldon T."/>
            <person name="Bocker S."/>
            <person name="Voigt K."/>
        </authorList>
    </citation>
    <scope>NUCLEOTIDE SEQUENCE [LARGE SCALE GENOMIC DNA]</scope>
    <source>
        <strain evidence="1">FSU 9682</strain>
    </source>
</reference>
<accession>A0A068RX68</accession>
<sequence>MDGWVQSSTVMDDPETWTWSLCTSSAGRMDYVAWIRLRVMMDWMAWMGRLVSLTKASLLQWMILDVGAKARAAASLQSWMKMFTTVATKDSNDATIMIPTDSMWSTGWFLE</sequence>
<dbReference type="Proteomes" id="UP000027586">
    <property type="component" value="Unassembled WGS sequence"/>
</dbReference>
<name>A0A068RX68_9FUNG</name>
<proteinExistence type="predicted"/>
<keyword evidence="2" id="KW-1185">Reference proteome</keyword>
<organism evidence="1 2">
    <name type="scientific">Lichtheimia corymbifera JMRC:FSU:9682</name>
    <dbReference type="NCBI Taxonomy" id="1263082"/>
    <lineage>
        <taxon>Eukaryota</taxon>
        <taxon>Fungi</taxon>
        <taxon>Fungi incertae sedis</taxon>
        <taxon>Mucoromycota</taxon>
        <taxon>Mucoromycotina</taxon>
        <taxon>Mucoromycetes</taxon>
        <taxon>Mucorales</taxon>
        <taxon>Lichtheimiaceae</taxon>
        <taxon>Lichtheimia</taxon>
    </lineage>
</organism>
<evidence type="ECO:0000313" key="2">
    <source>
        <dbReference type="Proteomes" id="UP000027586"/>
    </source>
</evidence>
<evidence type="ECO:0000313" key="1">
    <source>
        <dbReference type="EMBL" id="CDH53536.1"/>
    </source>
</evidence>
<dbReference type="AlphaFoldDB" id="A0A068RX68"/>
<dbReference type="EMBL" id="CBTN010000017">
    <property type="protein sequence ID" value="CDH53536.1"/>
    <property type="molecule type" value="Genomic_DNA"/>
</dbReference>